<accession>X0VYL4</accession>
<reference evidence="1" key="1">
    <citation type="journal article" date="2014" name="Front. Microbiol.">
        <title>High frequency of phylogenetically diverse reductive dehalogenase-homologous genes in deep subseafloor sedimentary metagenomes.</title>
        <authorList>
            <person name="Kawai M."/>
            <person name="Futagami T."/>
            <person name="Toyoda A."/>
            <person name="Takaki Y."/>
            <person name="Nishi S."/>
            <person name="Hori S."/>
            <person name="Arai W."/>
            <person name="Tsubouchi T."/>
            <person name="Morono Y."/>
            <person name="Uchiyama I."/>
            <person name="Ito T."/>
            <person name="Fujiyama A."/>
            <person name="Inagaki F."/>
            <person name="Takami H."/>
        </authorList>
    </citation>
    <scope>NUCLEOTIDE SEQUENCE</scope>
    <source>
        <strain evidence="1">Expedition CK06-06</strain>
    </source>
</reference>
<feature type="non-terminal residue" evidence="1">
    <location>
        <position position="261"/>
    </location>
</feature>
<evidence type="ECO:0008006" key="2">
    <source>
        <dbReference type="Google" id="ProtNLM"/>
    </source>
</evidence>
<feature type="non-terminal residue" evidence="1">
    <location>
        <position position="1"/>
    </location>
</feature>
<proteinExistence type="predicted"/>
<dbReference type="AlphaFoldDB" id="X0VYL4"/>
<organism evidence="1">
    <name type="scientific">marine sediment metagenome</name>
    <dbReference type="NCBI Taxonomy" id="412755"/>
    <lineage>
        <taxon>unclassified sequences</taxon>
        <taxon>metagenomes</taxon>
        <taxon>ecological metagenomes</taxon>
    </lineage>
</organism>
<sequence>EGEYDSGVNVDMIKQELVALGNILENLTYKHESYTEVLLGSANIVSSSTAASGRTADKIFNDSKDEANSYVSDGTTTISTIVVDLDPSFEVPKILKKMELQMSPTDYTKLGRIRIIGAHSNTDLTAYTSEYGDGIQEFPSQWDIKEAGIFNVFELLPFTEMGDEQTSQFLLSQVGDLQGSVVNDKAEKPISHSPVVRYLKIEIETFYEDVNRLAHLKFYELFDLETKVEVNSDFLLESSGSNHTITLTTSGNFLDDSYDGK</sequence>
<comment type="caution">
    <text evidence="1">The sequence shown here is derived from an EMBL/GenBank/DDBJ whole genome shotgun (WGS) entry which is preliminary data.</text>
</comment>
<gene>
    <name evidence="1" type="ORF">S01H1_48846</name>
</gene>
<protein>
    <recommendedName>
        <fullName evidence="2">F5/8 type C domain-containing protein</fullName>
    </recommendedName>
</protein>
<name>X0VYL4_9ZZZZ</name>
<dbReference type="EMBL" id="BARS01031382">
    <property type="protein sequence ID" value="GAG17518.1"/>
    <property type="molecule type" value="Genomic_DNA"/>
</dbReference>
<evidence type="ECO:0000313" key="1">
    <source>
        <dbReference type="EMBL" id="GAG17518.1"/>
    </source>
</evidence>